<organism evidence="2 3">
    <name type="scientific">Sphingomonas lenta</name>
    <dbReference type="NCBI Taxonomy" id="1141887"/>
    <lineage>
        <taxon>Bacteria</taxon>
        <taxon>Pseudomonadati</taxon>
        <taxon>Pseudomonadota</taxon>
        <taxon>Alphaproteobacteria</taxon>
        <taxon>Sphingomonadales</taxon>
        <taxon>Sphingomonadaceae</taxon>
        <taxon>Sphingomonas</taxon>
    </lineage>
</organism>
<reference evidence="3" key="1">
    <citation type="submission" date="2017-09" db="EMBL/GenBank/DDBJ databases">
        <authorList>
            <person name="Feng G."/>
            <person name="Zhu H."/>
        </authorList>
    </citation>
    <scope>NUCLEOTIDE SEQUENCE [LARGE SCALE GENOMIC DNA]</scope>
    <source>
        <strain evidence="3">1PNM-20</strain>
    </source>
</reference>
<dbReference type="OrthoDB" id="5515706at2"/>
<dbReference type="Proteomes" id="UP000218151">
    <property type="component" value="Unassembled WGS sequence"/>
</dbReference>
<accession>A0A2A2SDW7</accession>
<feature type="domain" description="Phosphodiester glycosidase" evidence="1">
    <location>
        <begin position="61"/>
        <end position="207"/>
    </location>
</feature>
<evidence type="ECO:0000313" key="3">
    <source>
        <dbReference type="Proteomes" id="UP000218151"/>
    </source>
</evidence>
<gene>
    <name evidence="2" type="ORF">CKY28_15000</name>
</gene>
<sequence>MITAPRRAACEARVFEETDFTVCPVDARRDRLELVVDGPDGAPLRSLAALEQALGPRARDVRFAMNAGMYDEAGRPIGLYVDDGEEERPLNLRQGPGNFHLLPNGVFAVDGDGRMSVTESRRFRERVPSPRLATQSGPMLVIDGELHPAFDEDGESRLVRNGVGVRDGRTAYFVISEDPVSFGRFARLFRDALGCRDALFLDGSVSSLWDPGAGRRDGYSQLGPMLVVSRPATHTS</sequence>
<dbReference type="InterPro" id="IPR018711">
    <property type="entry name" value="NAGPA"/>
</dbReference>
<evidence type="ECO:0000259" key="1">
    <source>
        <dbReference type="Pfam" id="PF09992"/>
    </source>
</evidence>
<keyword evidence="3" id="KW-1185">Reference proteome</keyword>
<dbReference type="EMBL" id="NSLI01000004">
    <property type="protein sequence ID" value="PAX07447.1"/>
    <property type="molecule type" value="Genomic_DNA"/>
</dbReference>
<protein>
    <recommendedName>
        <fullName evidence="1">Phosphodiester glycosidase domain-containing protein</fullName>
    </recommendedName>
</protein>
<name>A0A2A2SDW7_9SPHN</name>
<evidence type="ECO:0000313" key="2">
    <source>
        <dbReference type="EMBL" id="PAX07447.1"/>
    </source>
</evidence>
<comment type="caution">
    <text evidence="2">The sequence shown here is derived from an EMBL/GenBank/DDBJ whole genome shotgun (WGS) entry which is preliminary data.</text>
</comment>
<dbReference type="AlphaFoldDB" id="A0A2A2SDW7"/>
<dbReference type="Pfam" id="PF09992">
    <property type="entry name" value="NAGPA"/>
    <property type="match status" value="1"/>
</dbReference>
<proteinExistence type="predicted"/>